<sequence>MRRLDISLLKKKNMTELLAYGLLVFTSFFTLINPISAMPVFLGLTSDMEPKDRVAVAKRAVVVSLIIVLVFAFSGQFLFRVFGISVNSFRIVGGAIFFVVGFDMLNARLSPIKAKGSEIKQTIKDIAITPLAIPMLCGPGAITNAIVLMEDADSILLKVTFVVALCLMLLVTYLILISSSKLIKRFGETGINVMMRLMGLIVMVIAVEFFLAGIRPFLESLFN</sequence>
<keyword evidence="9" id="KW-1185">Reference proteome</keyword>
<dbReference type="PANTHER" id="PTHR33508:SF1">
    <property type="entry name" value="UPF0056 MEMBRANE PROTEIN YHCE"/>
    <property type="match status" value="1"/>
</dbReference>
<evidence type="ECO:0000256" key="6">
    <source>
        <dbReference type="ARBA" id="ARBA00023136"/>
    </source>
</evidence>
<keyword evidence="5 7" id="KW-1133">Transmembrane helix</keyword>
<dbReference type="InterPro" id="IPR002771">
    <property type="entry name" value="Multi_antbiot-R_MarC"/>
</dbReference>
<proteinExistence type="inferred from homology"/>
<dbReference type="Proteomes" id="UP000004913">
    <property type="component" value="Unassembled WGS sequence"/>
</dbReference>
<feature type="transmembrane region" description="Helical" evidence="7">
    <location>
        <begin position="20"/>
        <end position="44"/>
    </location>
</feature>
<keyword evidence="6 7" id="KW-0472">Membrane</keyword>
<reference evidence="8 9" key="1">
    <citation type="submission" date="2011-04" db="EMBL/GenBank/DDBJ databases">
        <title>The Genome Sequence of Dysgonomonas gadei ATCC BAA-286.</title>
        <authorList>
            <consortium name="The Broad Institute Genome Sequencing Platform"/>
            <person name="Earl A."/>
            <person name="Ward D."/>
            <person name="Feldgarden M."/>
            <person name="Gevers D."/>
            <person name="Pudlo N."/>
            <person name="Martens E."/>
            <person name="Allen-Vercoe E."/>
            <person name="Young S.K."/>
            <person name="Zeng Q."/>
            <person name="Gargeya S."/>
            <person name="Fitzgerald M."/>
            <person name="Haas B."/>
            <person name="Abouelleil A."/>
            <person name="Alvarado L."/>
            <person name="Arachchi H.M."/>
            <person name="Berlin A."/>
            <person name="Brown A."/>
            <person name="Chapman S.B."/>
            <person name="Chen Z."/>
            <person name="Dunbar C."/>
            <person name="Freedman E."/>
            <person name="Gearin G."/>
            <person name="Gellesch M."/>
            <person name="Goldberg J."/>
            <person name="Griggs A."/>
            <person name="Gujja S."/>
            <person name="Heiman D."/>
            <person name="Howarth C."/>
            <person name="Larson L."/>
            <person name="Lui A."/>
            <person name="MacDonald P.J.P."/>
            <person name="Mehta T."/>
            <person name="Montmayeur A."/>
            <person name="Murphy C."/>
            <person name="Neiman D."/>
            <person name="Pearson M."/>
            <person name="Priest M."/>
            <person name="Roberts A."/>
            <person name="Saif S."/>
            <person name="Shea T."/>
            <person name="Shenoy N."/>
            <person name="Sisk P."/>
            <person name="Stolte C."/>
            <person name="Sykes S."/>
            <person name="Yandava C."/>
            <person name="Wortman J."/>
            <person name="Nusbaum C."/>
            <person name="Birren B."/>
        </authorList>
    </citation>
    <scope>NUCLEOTIDE SEQUENCE [LARGE SCALE GENOMIC DNA]</scope>
    <source>
        <strain evidence="8 9">ATCC BAA-286</strain>
    </source>
</reference>
<feature type="transmembrane region" description="Helical" evidence="7">
    <location>
        <begin position="197"/>
        <end position="218"/>
    </location>
</feature>
<evidence type="ECO:0000256" key="2">
    <source>
        <dbReference type="ARBA" id="ARBA00009784"/>
    </source>
</evidence>
<keyword evidence="3" id="KW-1003">Cell membrane</keyword>
<comment type="similarity">
    <text evidence="2 7">Belongs to the UPF0056 (MarC) family.</text>
</comment>
<dbReference type="PANTHER" id="PTHR33508">
    <property type="entry name" value="UPF0056 MEMBRANE PROTEIN YHCE"/>
    <property type="match status" value="1"/>
</dbReference>
<evidence type="ECO:0000256" key="7">
    <source>
        <dbReference type="RuleBase" id="RU362048"/>
    </source>
</evidence>
<dbReference type="AlphaFoldDB" id="F5IYL9"/>
<comment type="caution">
    <text evidence="8">The sequence shown here is derived from an EMBL/GenBank/DDBJ whole genome shotgun (WGS) entry which is preliminary data.</text>
</comment>
<evidence type="ECO:0000313" key="8">
    <source>
        <dbReference type="EMBL" id="EGK01416.1"/>
    </source>
</evidence>
<evidence type="ECO:0000313" key="9">
    <source>
        <dbReference type="Proteomes" id="UP000004913"/>
    </source>
</evidence>
<gene>
    <name evidence="8" type="ORF">HMPREF9455_02249</name>
</gene>
<dbReference type="GO" id="GO:0005886">
    <property type="term" value="C:plasma membrane"/>
    <property type="evidence" value="ECO:0007669"/>
    <property type="project" value="UniProtKB-SubCell"/>
</dbReference>
<feature type="transmembrane region" description="Helical" evidence="7">
    <location>
        <begin position="155"/>
        <end position="176"/>
    </location>
</feature>
<feature type="transmembrane region" description="Helical" evidence="7">
    <location>
        <begin position="84"/>
        <end position="105"/>
    </location>
</feature>
<name>F5IYL9_9BACT</name>
<keyword evidence="4 7" id="KW-0812">Transmembrane</keyword>
<accession>F5IYL9</accession>
<dbReference type="EMBL" id="ADLV01000027">
    <property type="protein sequence ID" value="EGK01416.1"/>
    <property type="molecule type" value="Genomic_DNA"/>
</dbReference>
<dbReference type="eggNOG" id="COG2095">
    <property type="taxonomic scope" value="Bacteria"/>
</dbReference>
<organism evidence="8 9">
    <name type="scientific">Dysgonomonas gadei ATCC BAA-286</name>
    <dbReference type="NCBI Taxonomy" id="742766"/>
    <lineage>
        <taxon>Bacteria</taxon>
        <taxon>Pseudomonadati</taxon>
        <taxon>Bacteroidota</taxon>
        <taxon>Bacteroidia</taxon>
        <taxon>Bacteroidales</taxon>
        <taxon>Dysgonomonadaceae</taxon>
        <taxon>Dysgonomonas</taxon>
    </lineage>
</organism>
<feature type="transmembrane region" description="Helical" evidence="7">
    <location>
        <begin position="56"/>
        <end position="78"/>
    </location>
</feature>
<evidence type="ECO:0000256" key="1">
    <source>
        <dbReference type="ARBA" id="ARBA00004651"/>
    </source>
</evidence>
<protein>
    <recommendedName>
        <fullName evidence="7">UPF0056 membrane protein</fullName>
    </recommendedName>
</protein>
<evidence type="ECO:0000256" key="4">
    <source>
        <dbReference type="ARBA" id="ARBA00022692"/>
    </source>
</evidence>
<dbReference type="Pfam" id="PF01914">
    <property type="entry name" value="MarC"/>
    <property type="match status" value="1"/>
</dbReference>
<evidence type="ECO:0000256" key="5">
    <source>
        <dbReference type="ARBA" id="ARBA00022989"/>
    </source>
</evidence>
<dbReference type="NCBIfam" id="TIGR00427">
    <property type="entry name" value="NAAT family transporter"/>
    <property type="match status" value="1"/>
</dbReference>
<dbReference type="HOGENOM" id="CLU_079909_1_0_10"/>
<feature type="transmembrane region" description="Helical" evidence="7">
    <location>
        <begin position="126"/>
        <end position="149"/>
    </location>
</feature>
<evidence type="ECO:0000256" key="3">
    <source>
        <dbReference type="ARBA" id="ARBA00022475"/>
    </source>
</evidence>
<comment type="subcellular location">
    <subcellularLocation>
        <location evidence="1 7">Cell membrane</location>
        <topology evidence="1 7">Multi-pass membrane protein</topology>
    </subcellularLocation>
</comment>